<dbReference type="AlphaFoldDB" id="A0A084EWA9"/>
<evidence type="ECO:0000313" key="2">
    <source>
        <dbReference type="Proteomes" id="UP000028537"/>
    </source>
</evidence>
<dbReference type="eggNOG" id="ENOG502ZG4A">
    <property type="taxonomic scope" value="Bacteria"/>
</dbReference>
<comment type="caution">
    <text evidence="1">The sequence shown here is derived from an EMBL/GenBank/DDBJ whole genome shotgun (WGS) entry which is preliminary data.</text>
</comment>
<dbReference type="NCBIfam" id="NF045891">
    <property type="entry name" value="ICE_Mbov_0400"/>
    <property type="match status" value="1"/>
</dbReference>
<dbReference type="EMBL" id="JFDP01000087">
    <property type="protein sequence ID" value="KEZ22251.1"/>
    <property type="molecule type" value="Genomic_DNA"/>
</dbReference>
<organism evidence="1 2">
    <name type="scientific">Ureaplasma diversum NCTC 246</name>
    <dbReference type="NCBI Taxonomy" id="1188241"/>
    <lineage>
        <taxon>Bacteria</taxon>
        <taxon>Bacillati</taxon>
        <taxon>Mycoplasmatota</taxon>
        <taxon>Mycoplasmoidales</taxon>
        <taxon>Mycoplasmoidaceae</taxon>
        <taxon>Ureaplasma</taxon>
    </lineage>
</organism>
<evidence type="ECO:0000313" key="1">
    <source>
        <dbReference type="EMBL" id="KEZ22251.1"/>
    </source>
</evidence>
<dbReference type="OrthoDB" id="400308at2"/>
<dbReference type="Proteomes" id="UP000028537">
    <property type="component" value="Unassembled WGS sequence"/>
</dbReference>
<keyword evidence="2" id="KW-1185">Reference proteome</keyword>
<reference evidence="1 2" key="1">
    <citation type="submission" date="2014-02" db="EMBL/GenBank/DDBJ databases">
        <title>Genome sequence of Ureaplasma diversum strain 246.</title>
        <authorList>
            <person name="Sirand-Pugnet P."/>
            <person name="Breton M."/>
            <person name="Dordet-Frisoni E."/>
            <person name="Baranowski E."/>
            <person name="Barre A."/>
            <person name="Couture C."/>
            <person name="Dupuy V."/>
            <person name="Gaurivaud P."/>
            <person name="Jacob D."/>
            <person name="Lemaitre C."/>
            <person name="Manso-Silvan L."/>
            <person name="Nikolski M."/>
            <person name="Nouvel L.-X."/>
            <person name="Poumarat F."/>
            <person name="Tardy F."/>
            <person name="Thebault P."/>
            <person name="Theil S."/>
            <person name="Citti C."/>
            <person name="Thiaucourt F."/>
            <person name="Blanchard A."/>
        </authorList>
    </citation>
    <scope>NUCLEOTIDE SEQUENCE [LARGE SCALE GENOMIC DNA]</scope>
    <source>
        <strain evidence="1 2">NCTC 246</strain>
    </source>
</reference>
<proteinExistence type="predicted"/>
<sequence>MSEFKNYPSCFNEYTIIFNVYGEPINEQPVVIWYNEYEGMYYFVKARSATKSGIKIPPFETETLIPAILTSKKVLFYEDSLVDCSQIFRMNKYEFEILYGNNDPLDVELLPYPYVIKIIDKIEKNLEKKTSHQWM</sequence>
<dbReference type="RefSeq" id="WP_038103563.1">
    <property type="nucleotide sequence ID" value="NZ_JFDP01000087.1"/>
</dbReference>
<name>A0A084EWA9_9BACT</name>
<gene>
    <name evidence="1" type="ORF">UDIV_6920</name>
</gene>
<protein>
    <submittedName>
        <fullName evidence="1">Uncharacterized protein</fullName>
    </submittedName>
</protein>
<accession>A0A084EWA9</accession>